<proteinExistence type="predicted"/>
<evidence type="ECO:0000313" key="7">
    <source>
        <dbReference type="Proteomes" id="UP000465810"/>
    </source>
</evidence>
<dbReference type="InterPro" id="IPR009057">
    <property type="entry name" value="Homeodomain-like_sf"/>
</dbReference>
<dbReference type="InterPro" id="IPR050204">
    <property type="entry name" value="AraC_XylS_family_regulators"/>
</dbReference>
<comment type="caution">
    <text evidence="6">The sequence shown here is derived from an EMBL/GenBank/DDBJ whole genome shotgun (WGS) entry which is preliminary data.</text>
</comment>
<keyword evidence="7" id="KW-1185">Reference proteome</keyword>
<dbReference type="PROSITE" id="PS01124">
    <property type="entry name" value="HTH_ARAC_FAMILY_2"/>
    <property type="match status" value="1"/>
</dbReference>
<dbReference type="RefSeq" id="WP_160986210.1">
    <property type="nucleotide sequence ID" value="NZ_WVTD01000008.1"/>
</dbReference>
<dbReference type="PROSITE" id="PS00041">
    <property type="entry name" value="HTH_ARAC_FAMILY_1"/>
    <property type="match status" value="1"/>
</dbReference>
<evidence type="ECO:0000313" key="6">
    <source>
        <dbReference type="EMBL" id="MYL98578.1"/>
    </source>
</evidence>
<evidence type="ECO:0000256" key="1">
    <source>
        <dbReference type="ARBA" id="ARBA00023015"/>
    </source>
</evidence>
<feature type="region of interest" description="Disordered" evidence="4">
    <location>
        <begin position="234"/>
        <end position="261"/>
    </location>
</feature>
<dbReference type="PANTHER" id="PTHR46796:SF2">
    <property type="entry name" value="TRANSCRIPTIONAL REGULATORY PROTEIN"/>
    <property type="match status" value="1"/>
</dbReference>
<dbReference type="Proteomes" id="UP000465810">
    <property type="component" value="Unassembled WGS sequence"/>
</dbReference>
<feature type="domain" description="HTH araC/xylS-type" evidence="5">
    <location>
        <begin position="144"/>
        <end position="242"/>
    </location>
</feature>
<dbReference type="GO" id="GO:0043565">
    <property type="term" value="F:sequence-specific DNA binding"/>
    <property type="evidence" value="ECO:0007669"/>
    <property type="project" value="InterPro"/>
</dbReference>
<dbReference type="InterPro" id="IPR003313">
    <property type="entry name" value="AraC-bd"/>
</dbReference>
<dbReference type="InterPro" id="IPR018060">
    <property type="entry name" value="HTH_AraC"/>
</dbReference>
<evidence type="ECO:0000259" key="5">
    <source>
        <dbReference type="PROSITE" id="PS01124"/>
    </source>
</evidence>
<dbReference type="GO" id="GO:0003700">
    <property type="term" value="F:DNA-binding transcription factor activity"/>
    <property type="evidence" value="ECO:0007669"/>
    <property type="project" value="InterPro"/>
</dbReference>
<accession>A0A7X4GH60</accession>
<dbReference type="Gene3D" id="1.10.10.60">
    <property type="entry name" value="Homeodomain-like"/>
    <property type="match status" value="1"/>
</dbReference>
<dbReference type="SUPFAM" id="SSF46689">
    <property type="entry name" value="Homeodomain-like"/>
    <property type="match status" value="1"/>
</dbReference>
<keyword evidence="2" id="KW-0238">DNA-binding</keyword>
<dbReference type="Gene3D" id="2.60.120.10">
    <property type="entry name" value="Jelly Rolls"/>
    <property type="match status" value="1"/>
</dbReference>
<dbReference type="AlphaFoldDB" id="A0A7X4GH60"/>
<sequence>MASSSPYALAVRSYGSASTLDRHGFAQIVLPLTGALEMEIGGRGAAIARGDLAFVEAETDHDQQADRANSAFILDLDPDNLAPALRDRLSLLPFRPLPPAATKLVDFMALTMGDGLPPANLERWVPLLLDTLEGCAPRAQSRLAVLLAAVEAAPGAEWSAAAMAAHARLSVSRLHALFREELDTTPRAWLSALRLARVRHELASGTQPIAQLAHRFGYCDQSALSRAVREATGLPPGAYRRRMQDQAKATQPFEEPAPRTR</sequence>
<evidence type="ECO:0000256" key="2">
    <source>
        <dbReference type="ARBA" id="ARBA00023125"/>
    </source>
</evidence>
<dbReference type="SMART" id="SM00342">
    <property type="entry name" value="HTH_ARAC"/>
    <property type="match status" value="1"/>
</dbReference>
<evidence type="ECO:0000256" key="4">
    <source>
        <dbReference type="SAM" id="MobiDB-lite"/>
    </source>
</evidence>
<name>A0A7X4GH60_9SPHN</name>
<dbReference type="Pfam" id="PF02311">
    <property type="entry name" value="AraC_binding"/>
    <property type="match status" value="1"/>
</dbReference>
<keyword evidence="3" id="KW-0804">Transcription</keyword>
<dbReference type="InterPro" id="IPR014710">
    <property type="entry name" value="RmlC-like_jellyroll"/>
</dbReference>
<dbReference type="InterPro" id="IPR018062">
    <property type="entry name" value="HTH_AraC-typ_CS"/>
</dbReference>
<dbReference type="EMBL" id="WVTD01000008">
    <property type="protein sequence ID" value="MYL98578.1"/>
    <property type="molecule type" value="Genomic_DNA"/>
</dbReference>
<protein>
    <submittedName>
        <fullName evidence="6">Helix-turn-helix domain-containing protein</fullName>
    </submittedName>
</protein>
<organism evidence="6 7">
    <name type="scientific">Novosphingobium silvae</name>
    <dbReference type="NCBI Taxonomy" id="2692619"/>
    <lineage>
        <taxon>Bacteria</taxon>
        <taxon>Pseudomonadati</taxon>
        <taxon>Pseudomonadota</taxon>
        <taxon>Alphaproteobacteria</taxon>
        <taxon>Sphingomonadales</taxon>
        <taxon>Sphingomonadaceae</taxon>
        <taxon>Novosphingobium</taxon>
    </lineage>
</organism>
<dbReference type="PANTHER" id="PTHR46796">
    <property type="entry name" value="HTH-TYPE TRANSCRIPTIONAL ACTIVATOR RHAS-RELATED"/>
    <property type="match status" value="1"/>
</dbReference>
<keyword evidence="1" id="KW-0805">Transcription regulation</keyword>
<evidence type="ECO:0000256" key="3">
    <source>
        <dbReference type="ARBA" id="ARBA00023163"/>
    </source>
</evidence>
<gene>
    <name evidence="6" type="ORF">GR702_12460</name>
</gene>
<dbReference type="Pfam" id="PF12833">
    <property type="entry name" value="HTH_18"/>
    <property type="match status" value="1"/>
</dbReference>
<reference evidence="6 7" key="1">
    <citation type="submission" date="2019-12" db="EMBL/GenBank/DDBJ databases">
        <authorList>
            <person name="Feng G."/>
            <person name="Zhu H."/>
        </authorList>
    </citation>
    <scope>NUCLEOTIDE SEQUENCE [LARGE SCALE GENOMIC DNA]</scope>
    <source>
        <strain evidence="6 7">FGD1</strain>
    </source>
</reference>